<dbReference type="EMBL" id="SMMG02000009">
    <property type="protein sequence ID" value="KAA3461652.1"/>
    <property type="molecule type" value="Genomic_DNA"/>
</dbReference>
<name>A0A5B6UYR6_9ROSI</name>
<organism evidence="2 3">
    <name type="scientific">Gossypium australe</name>
    <dbReference type="NCBI Taxonomy" id="47621"/>
    <lineage>
        <taxon>Eukaryota</taxon>
        <taxon>Viridiplantae</taxon>
        <taxon>Streptophyta</taxon>
        <taxon>Embryophyta</taxon>
        <taxon>Tracheophyta</taxon>
        <taxon>Spermatophyta</taxon>
        <taxon>Magnoliopsida</taxon>
        <taxon>eudicotyledons</taxon>
        <taxon>Gunneridae</taxon>
        <taxon>Pentapetalae</taxon>
        <taxon>rosids</taxon>
        <taxon>malvids</taxon>
        <taxon>Malvales</taxon>
        <taxon>Malvaceae</taxon>
        <taxon>Malvoideae</taxon>
        <taxon>Gossypium</taxon>
    </lineage>
</organism>
<protein>
    <submittedName>
        <fullName evidence="2">Aspartic proteinase CDR1-like</fullName>
    </submittedName>
</protein>
<feature type="compositionally biased region" description="Basic and acidic residues" evidence="1">
    <location>
        <begin position="1"/>
        <end position="18"/>
    </location>
</feature>
<feature type="region of interest" description="Disordered" evidence="1">
    <location>
        <begin position="366"/>
        <end position="394"/>
    </location>
</feature>
<evidence type="ECO:0000313" key="3">
    <source>
        <dbReference type="Proteomes" id="UP000325315"/>
    </source>
</evidence>
<keyword evidence="3" id="KW-1185">Reference proteome</keyword>
<gene>
    <name evidence="2" type="ORF">EPI10_028207</name>
</gene>
<dbReference type="AlphaFoldDB" id="A0A5B6UYR6"/>
<proteinExistence type="predicted"/>
<feature type="compositionally biased region" description="Polar residues" evidence="1">
    <location>
        <begin position="373"/>
        <end position="384"/>
    </location>
</feature>
<feature type="region of interest" description="Disordered" evidence="1">
    <location>
        <begin position="1"/>
        <end position="27"/>
    </location>
</feature>
<sequence>MARIRNDSGREDPLHQNGRDVNIPSVIDDRDSPIREHVVPILDDLNPGIVRPHIQAQHFELKPLMFQMLQTERQFGGLPTEDSRASLNTLPSGMVASWSKGFVTIQSSKHECQIEERKCPMHGFQHWTQMEMFYNGLNAHTRMAVGASINGTLLDKWYNEAYKILESIANNDYQYPTIRVGTGRRVAGVVELDAITSLTAQRPILVQEMKVAKLTSVYCEEDHVFDECPSNLASNGNNILISVGVIKEWDIPEVLFNRMSQEYMAKINVVIQSQAATLRALENQVVQIANALSSRQQGTLPSNTENSRSQGKEYCKAITLRSGTQLSGVIDDADIEEDNLNFTHMVNSEPIMEQSTIKKSKQKNVQAEPARVSNKNVTTKQPQQVKGRPLPSFPQRFKRSKQYFQFKKILGCPKVTSYQHTNGGSIGANVQLHKFHE</sequence>
<comment type="caution">
    <text evidence="2">The sequence shown here is derived from an EMBL/GenBank/DDBJ whole genome shotgun (WGS) entry which is preliminary data.</text>
</comment>
<evidence type="ECO:0000256" key="1">
    <source>
        <dbReference type="SAM" id="MobiDB-lite"/>
    </source>
</evidence>
<dbReference type="Proteomes" id="UP000325315">
    <property type="component" value="Unassembled WGS sequence"/>
</dbReference>
<dbReference type="OrthoDB" id="1002264at2759"/>
<reference evidence="3" key="1">
    <citation type="journal article" date="2019" name="Plant Biotechnol. J.">
        <title>Genome sequencing of the Australian wild diploid species Gossypium australe highlights disease resistance and delayed gland morphogenesis.</title>
        <authorList>
            <person name="Cai Y."/>
            <person name="Cai X."/>
            <person name="Wang Q."/>
            <person name="Wang P."/>
            <person name="Zhang Y."/>
            <person name="Cai C."/>
            <person name="Xu Y."/>
            <person name="Wang K."/>
            <person name="Zhou Z."/>
            <person name="Wang C."/>
            <person name="Geng S."/>
            <person name="Li B."/>
            <person name="Dong Q."/>
            <person name="Hou Y."/>
            <person name="Wang H."/>
            <person name="Ai P."/>
            <person name="Liu Z."/>
            <person name="Yi F."/>
            <person name="Sun M."/>
            <person name="An G."/>
            <person name="Cheng J."/>
            <person name="Zhang Y."/>
            <person name="Shi Q."/>
            <person name="Xie Y."/>
            <person name="Shi X."/>
            <person name="Chang Y."/>
            <person name="Huang F."/>
            <person name="Chen Y."/>
            <person name="Hong S."/>
            <person name="Mi L."/>
            <person name="Sun Q."/>
            <person name="Zhang L."/>
            <person name="Zhou B."/>
            <person name="Peng R."/>
            <person name="Zhang X."/>
            <person name="Liu F."/>
        </authorList>
    </citation>
    <scope>NUCLEOTIDE SEQUENCE [LARGE SCALE GENOMIC DNA]</scope>
    <source>
        <strain evidence="3">cv. PA1801</strain>
    </source>
</reference>
<evidence type="ECO:0000313" key="2">
    <source>
        <dbReference type="EMBL" id="KAA3461652.1"/>
    </source>
</evidence>
<accession>A0A5B6UYR6</accession>